<dbReference type="Ensembl" id="ENSXETT00000112421">
    <property type="protein sequence ID" value="ENSXETP00000107109"/>
    <property type="gene ID" value="ENSXETG00000048293"/>
</dbReference>
<dbReference type="GO" id="GO:0004672">
    <property type="term" value="F:protein kinase activity"/>
    <property type="evidence" value="ECO:0007669"/>
    <property type="project" value="InterPro"/>
</dbReference>
<dbReference type="InterPro" id="IPR011009">
    <property type="entry name" value="Kinase-like_dom_sf"/>
</dbReference>
<organism evidence="3">
    <name type="scientific">Xenopus tropicalis</name>
    <name type="common">Western clawed frog</name>
    <name type="synonym">Silurana tropicalis</name>
    <dbReference type="NCBI Taxonomy" id="8364"/>
    <lineage>
        <taxon>Eukaryota</taxon>
        <taxon>Metazoa</taxon>
        <taxon>Chordata</taxon>
        <taxon>Craniata</taxon>
        <taxon>Vertebrata</taxon>
        <taxon>Euteleostomi</taxon>
        <taxon>Amphibia</taxon>
        <taxon>Batrachia</taxon>
        <taxon>Anura</taxon>
        <taxon>Pipoidea</taxon>
        <taxon>Pipidae</taxon>
        <taxon>Xenopodinae</taxon>
        <taxon>Xenopus</taxon>
        <taxon>Silurana</taxon>
    </lineage>
</organism>
<dbReference type="Gene3D" id="3.30.200.20">
    <property type="entry name" value="Phosphorylase Kinase, domain 1"/>
    <property type="match status" value="1"/>
</dbReference>
<dbReference type="Gene3D" id="1.10.510.10">
    <property type="entry name" value="Transferase(Phosphotransferase) domain 1"/>
    <property type="match status" value="1"/>
</dbReference>
<reference evidence="3" key="2">
    <citation type="submission" date="2021-03" db="UniProtKB">
        <authorList>
            <consortium name="Ensembl"/>
        </authorList>
    </citation>
    <scope>IDENTIFICATION</scope>
</reference>
<accession>A0A803JGP1</accession>
<dbReference type="PROSITE" id="PS00107">
    <property type="entry name" value="PROTEIN_KINASE_ATP"/>
    <property type="match status" value="1"/>
</dbReference>
<dbReference type="InterPro" id="IPR050285">
    <property type="entry name" value="STE20_Ser/Thr_kinase"/>
</dbReference>
<proteinExistence type="predicted"/>
<dbReference type="PANTHER" id="PTHR48015">
    <property type="entry name" value="SERINE/THREONINE-PROTEIN KINASE TAO"/>
    <property type="match status" value="1"/>
</dbReference>
<evidence type="ECO:0000259" key="2">
    <source>
        <dbReference type="PROSITE" id="PS50011"/>
    </source>
</evidence>
<feature type="binding site" evidence="1">
    <location>
        <position position="56"/>
    </location>
    <ligand>
        <name>ATP</name>
        <dbReference type="ChEBI" id="CHEBI:30616"/>
    </ligand>
</feature>
<dbReference type="InParanoid" id="A0A803JGP1"/>
<dbReference type="FunFam" id="1.10.510.10:FF:000421">
    <property type="entry name" value="Serine/threonine-protein kinase PAK 6"/>
    <property type="match status" value="1"/>
</dbReference>
<protein>
    <recommendedName>
        <fullName evidence="2">Protein kinase domain-containing protein</fullName>
    </recommendedName>
</protein>
<evidence type="ECO:0000313" key="3">
    <source>
        <dbReference type="Ensembl" id="ENSXETP00000107109"/>
    </source>
</evidence>
<dbReference type="GO" id="GO:0005524">
    <property type="term" value="F:ATP binding"/>
    <property type="evidence" value="ECO:0007669"/>
    <property type="project" value="UniProtKB-UniRule"/>
</dbReference>
<dbReference type="PROSITE" id="PS50011">
    <property type="entry name" value="PROTEIN_KINASE_DOM"/>
    <property type="match status" value="1"/>
</dbReference>
<dbReference type="GeneTree" id="ENSGT00940000163015"/>
<dbReference type="SMART" id="SM00220">
    <property type="entry name" value="S_TKc"/>
    <property type="match status" value="1"/>
</dbReference>
<keyword evidence="1" id="KW-0547">Nucleotide-binding</keyword>
<dbReference type="InterPro" id="IPR000719">
    <property type="entry name" value="Prot_kinase_dom"/>
</dbReference>
<dbReference type="Pfam" id="PF00069">
    <property type="entry name" value="Pkinase"/>
    <property type="match status" value="1"/>
</dbReference>
<dbReference type="PANTHER" id="PTHR48015:SF41">
    <property type="entry name" value="TRAF2 AND NCK-INTERACTING PROTEIN KINASE"/>
    <property type="match status" value="1"/>
</dbReference>
<name>A0A803JGP1_XENTR</name>
<reference evidence="3" key="1">
    <citation type="journal article" date="2010" name="Science">
        <title>The genome of the Western clawed frog Xenopus tropicalis.</title>
        <authorList>
            <person name="Hellsten U."/>
            <person name="Harland R.M."/>
            <person name="Gilchrist M.J."/>
            <person name="Hendrix D."/>
            <person name="Jurka J."/>
            <person name="Kapitonov V."/>
            <person name="Ovcharenko I."/>
            <person name="Putnam N.H."/>
            <person name="Shu S."/>
            <person name="Taher L."/>
            <person name="Blitz I.L."/>
            <person name="Blumberg B."/>
            <person name="Dichmann D.S."/>
            <person name="Dubchak I."/>
            <person name="Amaya E."/>
            <person name="Detter J.C."/>
            <person name="Fletcher R."/>
            <person name="Gerhard D.S."/>
            <person name="Goodstein D."/>
            <person name="Graves T."/>
            <person name="Grigoriev I.V."/>
            <person name="Grimwood J."/>
            <person name="Kawashima T."/>
            <person name="Lindquist E."/>
            <person name="Lucas S.M."/>
            <person name="Mead P.E."/>
            <person name="Mitros T."/>
            <person name="Ogino H."/>
            <person name="Ohta Y."/>
            <person name="Poliakov A.V."/>
            <person name="Pollet N."/>
            <person name="Robert J."/>
            <person name="Salamov A."/>
            <person name="Sater A.K."/>
            <person name="Schmutz J."/>
            <person name="Terry A."/>
            <person name="Vize P.D."/>
            <person name="Warren W.C."/>
            <person name="Wells D."/>
            <person name="Wills A."/>
            <person name="Wilson R.K."/>
            <person name="Zimmerman L.B."/>
            <person name="Zorn A.M."/>
            <person name="Grainger R."/>
            <person name="Grammer T."/>
            <person name="Khokha M.K."/>
            <person name="Richardson P.M."/>
            <person name="Rokhsar D.S."/>
        </authorList>
    </citation>
    <scope>NUCLEOTIDE SEQUENCE [LARGE SCALE GENOMIC DNA]</scope>
    <source>
        <strain evidence="3">Nigerian</strain>
    </source>
</reference>
<dbReference type="SUPFAM" id="SSF56112">
    <property type="entry name" value="Protein kinase-like (PK-like)"/>
    <property type="match status" value="1"/>
</dbReference>
<dbReference type="InterPro" id="IPR017441">
    <property type="entry name" value="Protein_kinase_ATP_BS"/>
</dbReference>
<feature type="domain" description="Protein kinase" evidence="2">
    <location>
        <begin position="28"/>
        <end position="288"/>
    </location>
</feature>
<keyword evidence="1" id="KW-0067">ATP-binding</keyword>
<sequence length="425" mass="49301">MPFCAPRRKRTAESGCLSEIYKPPDGRLTKEKLLGEGGTAAVFMGHHHRRGKVAVKMANITWDEESVCREVNFLLKFSRHRNIASYYGAYHHPAPNEESSEYLELVLEYCSGGSLYDLIDSTEGQSLKETWIGYVCREVLKALNHVHHHRAVHRDIKSPNVMLTKKGNIKLIDFGHCWDLDPQTGKCNEGDGTAHWMAPETFRRKDRKPEYDTKCDIWSLGITAIEMAEGKTPYADQKLVSDLIINNDPPRLKSRTWSQHFVSFLKSCLEKDPSQRWSAKELLQHPFIAELPPAKTIRAEIEEHLRAVQNRPAEQGLRVARWARKHLQRAREHLRGAREHIRGTMEHLWLRWAMEHLGQARKHLRGAMEHLRPRWAMEHLRPRWAMKHLRPCWAMEHLRRACDFCATETSAEQKEAQQMALEGFA</sequence>
<evidence type="ECO:0000256" key="1">
    <source>
        <dbReference type="PROSITE-ProRule" id="PRU10141"/>
    </source>
</evidence>
<dbReference type="AlphaFoldDB" id="A0A803JGP1"/>